<name>A0ABV2R6X8_9HYPH</name>
<dbReference type="PANTHER" id="PTHR43649:SF12">
    <property type="entry name" value="DIACETYLCHITOBIOSE BINDING PROTEIN DASA"/>
    <property type="match status" value="1"/>
</dbReference>
<dbReference type="Pfam" id="PF01547">
    <property type="entry name" value="SBP_bac_1"/>
    <property type="match status" value="1"/>
</dbReference>
<comment type="similarity">
    <text evidence="2">Belongs to the bacterial solute-binding protein 1 family.</text>
</comment>
<evidence type="ECO:0000256" key="3">
    <source>
        <dbReference type="ARBA" id="ARBA00022764"/>
    </source>
</evidence>
<dbReference type="Proteomes" id="UP001549321">
    <property type="component" value="Unassembled WGS sequence"/>
</dbReference>
<evidence type="ECO:0000256" key="1">
    <source>
        <dbReference type="ARBA" id="ARBA00004418"/>
    </source>
</evidence>
<dbReference type="SUPFAM" id="SSF53850">
    <property type="entry name" value="Periplasmic binding protein-like II"/>
    <property type="match status" value="1"/>
</dbReference>
<dbReference type="InterPro" id="IPR050490">
    <property type="entry name" value="Bact_solute-bd_prot1"/>
</dbReference>
<reference evidence="5 6" key="1">
    <citation type="submission" date="2024-06" db="EMBL/GenBank/DDBJ databases">
        <title>Sorghum-associated microbial communities from plants grown in Nebraska, USA.</title>
        <authorList>
            <person name="Schachtman D."/>
        </authorList>
    </citation>
    <scope>NUCLEOTIDE SEQUENCE [LARGE SCALE GENOMIC DNA]</scope>
    <source>
        <strain evidence="5 6">3207</strain>
    </source>
</reference>
<keyword evidence="5" id="KW-0813">Transport</keyword>
<organism evidence="5 6">
    <name type="scientific">Kaistia defluvii</name>
    <dbReference type="NCBI Taxonomy" id="410841"/>
    <lineage>
        <taxon>Bacteria</taxon>
        <taxon>Pseudomonadati</taxon>
        <taxon>Pseudomonadota</taxon>
        <taxon>Alphaproteobacteria</taxon>
        <taxon>Hyphomicrobiales</taxon>
        <taxon>Kaistiaceae</taxon>
        <taxon>Kaistia</taxon>
    </lineage>
</organism>
<evidence type="ECO:0000313" key="5">
    <source>
        <dbReference type="EMBL" id="MET4636415.1"/>
    </source>
</evidence>
<keyword evidence="3" id="KW-0574">Periplasm</keyword>
<keyword evidence="6" id="KW-1185">Reference proteome</keyword>
<proteinExistence type="inferred from homology"/>
<evidence type="ECO:0000256" key="4">
    <source>
        <dbReference type="SAM" id="SignalP"/>
    </source>
</evidence>
<dbReference type="CDD" id="cd13585">
    <property type="entry name" value="PBP2_TMBP_like"/>
    <property type="match status" value="1"/>
</dbReference>
<protein>
    <submittedName>
        <fullName evidence="5">Multiple sugar transport system substrate-binding protein</fullName>
    </submittedName>
</protein>
<comment type="caution">
    <text evidence="5">The sequence shown here is derived from an EMBL/GenBank/DDBJ whole genome shotgun (WGS) entry which is preliminary data.</text>
</comment>
<sequence length="423" mass="45841">MRITALLAATTIAAGFFTAPALAETTVNFWQFSTRDADIAAWNGAIASFEKANPDIKINMEIVPWSEQQQRLVSALSAGGLPDVSMLGNNVVAQFQSAGALAPLDEYFAAYDKEHGTNVAADVWPGDKGYYNLAGKWWASPVNVETRALYYRKDLFKDAGLDPEKPPQTWADFAADATKLTKDGTYGAALSMSLDYFTVQNFMSAYLGYGARMIGEDGKCGFDTPEFKSALDTYVSVYKNKATHPDAPSMSGDTFRKGFRDGKFAMILSDAGLYKDLQNDKAAFLGQVAIAKVPAGPENRSGFLGGWPLVLWDASENKEAAAKWILYATHGDALKTLATEGGFIPGSVSLAKGEPWTAFPYPLFVEQLQDARAYQYPSEAIPQMGQLEVDTIQKAVQAVALGQQTTDQATAQLCTTINEVLAR</sequence>
<evidence type="ECO:0000313" key="6">
    <source>
        <dbReference type="Proteomes" id="UP001549321"/>
    </source>
</evidence>
<feature type="signal peptide" evidence="4">
    <location>
        <begin position="1"/>
        <end position="23"/>
    </location>
</feature>
<dbReference type="EMBL" id="JBEPSM010000004">
    <property type="protein sequence ID" value="MET4636415.1"/>
    <property type="molecule type" value="Genomic_DNA"/>
</dbReference>
<dbReference type="RefSeq" id="WP_354553994.1">
    <property type="nucleotide sequence ID" value="NZ_JBEPSM010000004.1"/>
</dbReference>
<dbReference type="Gene3D" id="3.40.190.10">
    <property type="entry name" value="Periplasmic binding protein-like II"/>
    <property type="match status" value="2"/>
</dbReference>
<keyword evidence="4" id="KW-0732">Signal</keyword>
<gene>
    <name evidence="5" type="ORF">ABIE08_004373</name>
</gene>
<comment type="subcellular location">
    <subcellularLocation>
        <location evidence="1">Periplasm</location>
    </subcellularLocation>
</comment>
<dbReference type="InterPro" id="IPR006059">
    <property type="entry name" value="SBP"/>
</dbReference>
<keyword evidence="5" id="KW-0762">Sugar transport</keyword>
<feature type="chain" id="PRO_5045807560" evidence="4">
    <location>
        <begin position="24"/>
        <end position="423"/>
    </location>
</feature>
<dbReference type="PANTHER" id="PTHR43649">
    <property type="entry name" value="ARABINOSE-BINDING PROTEIN-RELATED"/>
    <property type="match status" value="1"/>
</dbReference>
<evidence type="ECO:0000256" key="2">
    <source>
        <dbReference type="ARBA" id="ARBA00008520"/>
    </source>
</evidence>
<accession>A0ABV2R6X8</accession>